<dbReference type="InterPro" id="IPR039554">
    <property type="entry name" value="HigA2-like_HTH"/>
</dbReference>
<evidence type="ECO:0000313" key="2">
    <source>
        <dbReference type="EMBL" id="VVN70982.1"/>
    </source>
</evidence>
<gene>
    <name evidence="2" type="ORF">PS723_00402</name>
</gene>
<dbReference type="Proteomes" id="UP000379480">
    <property type="component" value="Unassembled WGS sequence"/>
</dbReference>
<proteinExistence type="predicted"/>
<accession>A0A5E6ZWU8</accession>
<name>A0A5E6ZWU8_PSEFL</name>
<dbReference type="InterPro" id="IPR010982">
    <property type="entry name" value="Lambda_DNA-bd_dom_sf"/>
</dbReference>
<sequence length="86" mass="9329">MALRMELSLFITDCIKKLGLKQVEAAARLNVPQSRVSELANGNIEKFTLDAMMDMLDQLGFRTHVTLPSNDAGASPQIVITPSPAS</sequence>
<dbReference type="Pfam" id="PF13744">
    <property type="entry name" value="HTH_37"/>
    <property type="match status" value="1"/>
</dbReference>
<reference evidence="2 3" key="1">
    <citation type="submission" date="2019-09" db="EMBL/GenBank/DDBJ databases">
        <authorList>
            <person name="Chandra G."/>
            <person name="Truman W A."/>
        </authorList>
    </citation>
    <scope>NUCLEOTIDE SEQUENCE [LARGE SCALE GENOMIC DNA]</scope>
    <source>
        <strain evidence="2">PS723</strain>
    </source>
</reference>
<evidence type="ECO:0000259" key="1">
    <source>
        <dbReference type="Pfam" id="PF13744"/>
    </source>
</evidence>
<dbReference type="AlphaFoldDB" id="A0A5E6ZWU8"/>
<dbReference type="Gene3D" id="1.10.260.40">
    <property type="entry name" value="lambda repressor-like DNA-binding domains"/>
    <property type="match status" value="1"/>
</dbReference>
<organism evidence="2 3">
    <name type="scientific">Pseudomonas fluorescens</name>
    <dbReference type="NCBI Taxonomy" id="294"/>
    <lineage>
        <taxon>Bacteria</taxon>
        <taxon>Pseudomonadati</taxon>
        <taxon>Pseudomonadota</taxon>
        <taxon>Gammaproteobacteria</taxon>
        <taxon>Pseudomonadales</taxon>
        <taxon>Pseudomonadaceae</taxon>
        <taxon>Pseudomonas</taxon>
    </lineage>
</organism>
<dbReference type="GO" id="GO:0003677">
    <property type="term" value="F:DNA binding"/>
    <property type="evidence" value="ECO:0007669"/>
    <property type="project" value="InterPro"/>
</dbReference>
<feature type="domain" description="HigA2-like helix-turn-helix" evidence="1">
    <location>
        <begin position="1"/>
        <end position="65"/>
    </location>
</feature>
<evidence type="ECO:0000313" key="3">
    <source>
        <dbReference type="Proteomes" id="UP000379480"/>
    </source>
</evidence>
<protein>
    <recommendedName>
        <fullName evidence="1">HigA2-like helix-turn-helix domain-containing protein</fullName>
    </recommendedName>
</protein>
<dbReference type="EMBL" id="CABVHY010000002">
    <property type="protein sequence ID" value="VVN70982.1"/>
    <property type="molecule type" value="Genomic_DNA"/>
</dbReference>
<dbReference type="SUPFAM" id="SSF47413">
    <property type="entry name" value="lambda repressor-like DNA-binding domains"/>
    <property type="match status" value="1"/>
</dbReference>